<sequence>MATFQAKLPCVRSHIWQRRSFCIVASSALCWILARWECFLMNGSLSLRRSCAPAALAVGVSDSAVPFDEEAPRVEVAEEDIDTQDLPVLRRSALKLKRVEKPETVDIDAVTALVREELGTTVFQASPEEADTCPDFWESQLSCNTQSITKRFFSHQHSPFFLLALAKGDELGLQSAAAMLQQWALKKEKPDIRREVLVEAIETALINDVPAPETLTSIMWSCGRLKVDHISSLLVHLRDRLPQVVHQMNAQNLTTFWCSAAKIQEFAEEVDDMIPNLIDAVLEKARDLQPKQISAFVWASGKLDLHPTEVQQIRDNIPGLLSEHDMLQLASKDLANFAFGLAQLDFRDAGVLGKIAKTTIATAKNCKVKTALADLPMIVVSLTRLGYKDVEMSKLLDAVADRLQRPRMLKKMPDWSLAALFWSWPKDGSMQGVRDMQGLLAAEVDKRIGKKLFNVRMLERSWMGPSEWKETRANRKKAA</sequence>
<dbReference type="EMBL" id="CAXAMN010029050">
    <property type="protein sequence ID" value="CAK9118611.1"/>
    <property type="molecule type" value="Genomic_DNA"/>
</dbReference>
<reference evidence="1 2" key="1">
    <citation type="submission" date="2024-02" db="EMBL/GenBank/DDBJ databases">
        <authorList>
            <person name="Chen Y."/>
            <person name="Shah S."/>
            <person name="Dougan E. K."/>
            <person name="Thang M."/>
            <person name="Chan C."/>
        </authorList>
    </citation>
    <scope>NUCLEOTIDE SEQUENCE [LARGE SCALE GENOMIC DNA]</scope>
</reference>
<organism evidence="1 2">
    <name type="scientific">Durusdinium trenchii</name>
    <dbReference type="NCBI Taxonomy" id="1381693"/>
    <lineage>
        <taxon>Eukaryota</taxon>
        <taxon>Sar</taxon>
        <taxon>Alveolata</taxon>
        <taxon>Dinophyceae</taxon>
        <taxon>Suessiales</taxon>
        <taxon>Symbiodiniaceae</taxon>
        <taxon>Durusdinium</taxon>
    </lineage>
</organism>
<gene>
    <name evidence="1" type="ORF">CCMP2556_LOCUS55650</name>
</gene>
<accession>A0ABP0T1T6</accession>
<dbReference type="Proteomes" id="UP001642484">
    <property type="component" value="Unassembled WGS sequence"/>
</dbReference>
<proteinExistence type="predicted"/>
<name>A0ABP0T1T6_9DINO</name>
<evidence type="ECO:0000313" key="2">
    <source>
        <dbReference type="Proteomes" id="UP001642484"/>
    </source>
</evidence>
<keyword evidence="2" id="KW-1185">Reference proteome</keyword>
<evidence type="ECO:0000313" key="1">
    <source>
        <dbReference type="EMBL" id="CAK9118611.1"/>
    </source>
</evidence>
<protein>
    <submittedName>
        <fullName evidence="1">Uncharacterized protein</fullName>
    </submittedName>
</protein>
<comment type="caution">
    <text evidence="1">The sequence shown here is derived from an EMBL/GenBank/DDBJ whole genome shotgun (WGS) entry which is preliminary data.</text>
</comment>